<keyword evidence="1" id="KW-0472">Membrane</keyword>
<evidence type="ECO:0000313" key="3">
    <source>
        <dbReference type="Proteomes" id="UP001596002"/>
    </source>
</evidence>
<comment type="caution">
    <text evidence="2">The sequence shown here is derived from an EMBL/GenBank/DDBJ whole genome shotgun (WGS) entry which is preliminary data.</text>
</comment>
<keyword evidence="3" id="KW-1185">Reference proteome</keyword>
<proteinExistence type="predicted"/>
<protein>
    <submittedName>
        <fullName evidence="2">Type II secretion system F family protein</fullName>
    </submittedName>
</protein>
<feature type="transmembrane region" description="Helical" evidence="1">
    <location>
        <begin position="31"/>
        <end position="50"/>
    </location>
</feature>
<evidence type="ECO:0000256" key="1">
    <source>
        <dbReference type="SAM" id="Phobius"/>
    </source>
</evidence>
<dbReference type="RefSeq" id="WP_380025079.1">
    <property type="nucleotide sequence ID" value="NZ_JBHSHC010000050.1"/>
</dbReference>
<name>A0ABV9PY12_9BACL</name>
<dbReference type="Proteomes" id="UP001596002">
    <property type="component" value="Unassembled WGS sequence"/>
</dbReference>
<feature type="transmembrane region" description="Helical" evidence="1">
    <location>
        <begin position="206"/>
        <end position="225"/>
    </location>
</feature>
<feature type="transmembrane region" description="Helical" evidence="1">
    <location>
        <begin position="231"/>
        <end position="252"/>
    </location>
</feature>
<keyword evidence="1" id="KW-1133">Transmembrane helix</keyword>
<feature type="transmembrane region" description="Helical" evidence="1">
    <location>
        <begin position="56"/>
        <end position="76"/>
    </location>
</feature>
<organism evidence="2 3">
    <name type="scientific">Effusibacillus consociatus</name>
    <dbReference type="NCBI Taxonomy" id="1117041"/>
    <lineage>
        <taxon>Bacteria</taxon>
        <taxon>Bacillati</taxon>
        <taxon>Bacillota</taxon>
        <taxon>Bacilli</taxon>
        <taxon>Bacillales</taxon>
        <taxon>Alicyclobacillaceae</taxon>
        <taxon>Effusibacillus</taxon>
    </lineage>
</organism>
<evidence type="ECO:0000313" key="2">
    <source>
        <dbReference type="EMBL" id="MFC4767161.1"/>
    </source>
</evidence>
<reference evidence="3" key="1">
    <citation type="journal article" date="2019" name="Int. J. Syst. Evol. Microbiol.">
        <title>The Global Catalogue of Microorganisms (GCM) 10K type strain sequencing project: providing services to taxonomists for standard genome sequencing and annotation.</title>
        <authorList>
            <consortium name="The Broad Institute Genomics Platform"/>
            <consortium name="The Broad Institute Genome Sequencing Center for Infectious Disease"/>
            <person name="Wu L."/>
            <person name="Ma J."/>
        </authorList>
    </citation>
    <scope>NUCLEOTIDE SEQUENCE [LARGE SCALE GENOMIC DNA]</scope>
    <source>
        <strain evidence="3">WYCCWR 12678</strain>
    </source>
</reference>
<keyword evidence="1" id="KW-0812">Transmembrane</keyword>
<sequence>MKRKIGEKAPWMVPWRYLPEARALGWPLRGWMYGVLLSASFGLGISFGLLLDIYGLGIGMGAFFAYAIPGELLLWVRQRHLKRMRQLMGEAVRTLHTSYLACGQWGQAVKMSLPYVPSEIQPLFQRIFRQQQVGVPLDQAMTDMPNQVLLSETGFFLEVARLLEQVGGPLGGALLEDVISLLEEANTKAGELAGEVAARQMETRHLFVLFLVELVFFRLISVVYFDDLFHSVPGQLLISALFFLNTGCLIWVRQQIQKFEIQ</sequence>
<accession>A0ABV9PY12</accession>
<dbReference type="EMBL" id="JBHSHC010000050">
    <property type="protein sequence ID" value="MFC4767161.1"/>
    <property type="molecule type" value="Genomic_DNA"/>
</dbReference>
<gene>
    <name evidence="2" type="ORF">ACFO8Q_07260</name>
</gene>